<feature type="transmembrane region" description="Helical" evidence="10">
    <location>
        <begin position="303"/>
        <end position="323"/>
    </location>
</feature>
<evidence type="ECO:0000256" key="1">
    <source>
        <dbReference type="ARBA" id="ARBA00004651"/>
    </source>
</evidence>
<dbReference type="GO" id="GO:0008233">
    <property type="term" value="F:peptidase activity"/>
    <property type="evidence" value="ECO:0007669"/>
    <property type="project" value="InterPro"/>
</dbReference>
<feature type="domain" description="ABC transmembrane type-1" evidence="12">
    <location>
        <begin position="888"/>
        <end position="1169"/>
    </location>
</feature>
<organism evidence="14 15">
    <name type="scientific">Thioflexithrix psekupsensis</name>
    <dbReference type="NCBI Taxonomy" id="1570016"/>
    <lineage>
        <taxon>Bacteria</taxon>
        <taxon>Pseudomonadati</taxon>
        <taxon>Pseudomonadota</taxon>
        <taxon>Gammaproteobacteria</taxon>
        <taxon>Thiotrichales</taxon>
        <taxon>Thioflexithrix</taxon>
    </lineage>
</organism>
<sequence length="1433" mass="157841">MPEIGRKDRVQTPTLLQMETAECGAVALAIVLAYHGRHVPIETLRNECGINRDGSKASHLIHVARSYGLRAKGYRREPAQLQQMHLPLIAFWRFNHFLVIEGFGNHCVYLNDPASGRRTITAQEFDTDFTGVVLEFIPSPTFTRSENKPSLLNRLGQRLWTHWRTLLGLGVFGLVLLPLQVAMPVLLQLFIDQYWLAQQTDGLFLLLIGMLLAAVLRMGFTWGQTQGLNRFQTHLNVTWSGQFLWHVLRLPLHFYRQRSAGDILQRVALNQRLAALLAGETLAGVLALFMAVAYALVMLTFDTLIALLTFGVVLLNGALLHWLTRRHTECSPPTALAQSRWQGNALNGLYSIESIKAAGHEAHFFTRWSSLHATVLNAQQQWRNSILLLSTLPSLLYVLLSIGILLVGGLSMMDGTLTLGALVAVQSLAMSLSGAIHRVFDTLGNVQALSGDVQRLDDVLTHATDPLLTETPSQSDTPLSGAIELRQVSFKFGALAPPILHNLNARLTAGQHIALVGMSGSGKSTLAHLLAGLYLPDHGEIFFDGRRRADISRAAFNKAVALVDQDGGIFAGSIRDNLILWQSDITEADMIQAARDACLHEWIESRTGGYDHVLLENGSNLSGGEWQRLEIARALTRNPTILILDEATRMLDITTEQRIYAHLRRRGCTCFILSHRLSTLRDCDEIWVLEAGKIVQRGHHTSLLAQEGAYQRLMADAQHHAIAQDAIETPTLLELPSESEASALEIDSPHRFTSPSELQHVWAACQILGQHNGLTFNAPLENTTHPLAHIAADVPQRQVRLEENWWQQDSGDLLAFNRIDHRPYALLRHYGKYVAHDPQHQTTHAVNAAFAALLKPKALMFYRPLPSHPVGLVDLLRFALRGQSVAAAILIVISVLTAGLGLLMPWAMGHLIENLLPTGNQRQLLFLALGLSSIAIGTWLLGLYQHFVSQRMGVWMDVATHSAAWDRLLKLPAGFFRHYSAGDLAARINGIAAIRQRLSGAMLTGLLHGLFVVFTVMLMAAYSVPLTLLAVGMVSVAVAITLAGGMRIVKYEREVSEQAGHLSGLLLQWLNGITKLRSSGTENRAFAQWHTAFTRQQTCALQAATWRNSLQSVMGLLTLLSLVAIVAAVSVWGWATHLTTSQFFVFNAAFAVLTGSMLSLTYVGLGLLSVIPWYERAQTILHASLERRGGLSVKLDGSIDIERVYFAYQADQSPIVRDLTVHIDPGEWVAIVGASGCGKTTLLRLLLGFEQPTSGCIRYNGYDLTTIDVAELRRQLGVVLQNGQLVEGDIGSSIISGRPLTIADAWQAAHLSAVASDIAALPMGMDTILHDRAVTLSGGQRQRLLLARALAHRPRILLLDEATSSLDHFTQAQIMRHLRQLRVTTLFIAHRLSTLVDVDRILVLEQGVIVEQGSYSELLAKKGVFAQLVDKSC</sequence>
<dbReference type="PROSITE" id="PS50990">
    <property type="entry name" value="PEPTIDASE_C39"/>
    <property type="match status" value="1"/>
</dbReference>
<feature type="transmembrane region" description="Helical" evidence="10">
    <location>
        <begin position="386"/>
        <end position="410"/>
    </location>
</feature>
<dbReference type="Proteomes" id="UP000194798">
    <property type="component" value="Unassembled WGS sequence"/>
</dbReference>
<dbReference type="Pfam" id="PF00005">
    <property type="entry name" value="ABC_tran"/>
    <property type="match status" value="2"/>
</dbReference>
<keyword evidence="7" id="KW-0067">ATP-binding</keyword>
<feature type="transmembrane region" description="Helical" evidence="10">
    <location>
        <begin position="924"/>
        <end position="944"/>
    </location>
</feature>
<dbReference type="PANTHER" id="PTHR43394:SF1">
    <property type="entry name" value="ATP-BINDING CASSETTE SUB-FAMILY B MEMBER 10, MITOCHONDRIAL"/>
    <property type="match status" value="1"/>
</dbReference>
<dbReference type="NCBIfam" id="TIGR03797">
    <property type="entry name" value="NHLM_micro_ABC2"/>
    <property type="match status" value="1"/>
</dbReference>
<name>A0A251XAC3_9GAMM</name>
<feature type="transmembrane region" description="Helical" evidence="10">
    <location>
        <begin position="1147"/>
        <end position="1174"/>
    </location>
</feature>
<dbReference type="SMART" id="SM00382">
    <property type="entry name" value="AAA"/>
    <property type="match status" value="2"/>
</dbReference>
<dbReference type="PROSITE" id="PS50893">
    <property type="entry name" value="ABC_TRANSPORTER_2"/>
    <property type="match status" value="2"/>
</dbReference>
<dbReference type="Pfam" id="PF00664">
    <property type="entry name" value="ABC_membrane"/>
    <property type="match status" value="2"/>
</dbReference>
<reference evidence="14 15" key="1">
    <citation type="submission" date="2016-12" db="EMBL/GenBank/DDBJ databases">
        <title>Thioflexothrix psekupsii D3 genome sequencing and assembly.</title>
        <authorList>
            <person name="Fomenkov A."/>
            <person name="Vincze T."/>
            <person name="Grabovich M."/>
            <person name="Anton B.P."/>
            <person name="Dubinina G."/>
            <person name="Orlova M."/>
            <person name="Belousova E."/>
            <person name="Roberts R.J."/>
        </authorList>
    </citation>
    <scope>NUCLEOTIDE SEQUENCE [LARGE SCALE GENOMIC DNA]</scope>
    <source>
        <strain evidence="14">D3</strain>
    </source>
</reference>
<accession>A0A251XAC3</accession>
<dbReference type="InterPro" id="IPR011527">
    <property type="entry name" value="ABC1_TM_dom"/>
</dbReference>
<keyword evidence="5" id="KW-0547">Nucleotide-binding</keyword>
<evidence type="ECO:0000259" key="12">
    <source>
        <dbReference type="PROSITE" id="PS50929"/>
    </source>
</evidence>
<dbReference type="InterPro" id="IPR003593">
    <property type="entry name" value="AAA+_ATPase"/>
</dbReference>
<keyword evidence="6" id="KW-0378">Hydrolase</keyword>
<feature type="transmembrane region" description="Helical" evidence="10">
    <location>
        <begin position="203"/>
        <end position="220"/>
    </location>
</feature>
<feature type="transmembrane region" description="Helical" evidence="10">
    <location>
        <begin position="1028"/>
        <end position="1049"/>
    </location>
</feature>
<dbReference type="InterPro" id="IPR005074">
    <property type="entry name" value="Peptidase_C39"/>
</dbReference>
<evidence type="ECO:0008006" key="16">
    <source>
        <dbReference type="Google" id="ProtNLM"/>
    </source>
</evidence>
<feature type="transmembrane region" description="Helical" evidence="10">
    <location>
        <begin position="416"/>
        <end position="436"/>
    </location>
</feature>
<evidence type="ECO:0000256" key="8">
    <source>
        <dbReference type="ARBA" id="ARBA00022989"/>
    </source>
</evidence>
<dbReference type="InterPro" id="IPR022514">
    <property type="entry name" value="NHPM_micro_ABC1"/>
</dbReference>
<evidence type="ECO:0000256" key="4">
    <source>
        <dbReference type="ARBA" id="ARBA00022692"/>
    </source>
</evidence>
<dbReference type="FunFam" id="3.40.50.300:FF:000299">
    <property type="entry name" value="ABC transporter ATP-binding protein/permease"/>
    <property type="match status" value="2"/>
</dbReference>
<dbReference type="InterPro" id="IPR027417">
    <property type="entry name" value="P-loop_NTPase"/>
</dbReference>
<evidence type="ECO:0000256" key="6">
    <source>
        <dbReference type="ARBA" id="ARBA00022801"/>
    </source>
</evidence>
<feature type="transmembrane region" description="Helical" evidence="10">
    <location>
        <begin position="1001"/>
        <end position="1022"/>
    </location>
</feature>
<dbReference type="PROSITE" id="PS00211">
    <property type="entry name" value="ABC_TRANSPORTER_1"/>
    <property type="match status" value="2"/>
</dbReference>
<keyword evidence="8 10" id="KW-1133">Transmembrane helix</keyword>
<evidence type="ECO:0000256" key="9">
    <source>
        <dbReference type="ARBA" id="ARBA00023136"/>
    </source>
</evidence>
<evidence type="ECO:0000256" key="5">
    <source>
        <dbReference type="ARBA" id="ARBA00022741"/>
    </source>
</evidence>
<dbReference type="Gene3D" id="3.40.50.300">
    <property type="entry name" value="P-loop containing nucleotide triphosphate hydrolases"/>
    <property type="match status" value="2"/>
</dbReference>
<evidence type="ECO:0000259" key="13">
    <source>
        <dbReference type="PROSITE" id="PS50990"/>
    </source>
</evidence>
<dbReference type="Pfam" id="PF03412">
    <property type="entry name" value="Peptidase_C39"/>
    <property type="match status" value="1"/>
</dbReference>
<dbReference type="InterPro" id="IPR039421">
    <property type="entry name" value="Type_1_exporter"/>
</dbReference>
<feature type="domain" description="ABC transmembrane type-1" evidence="12">
    <location>
        <begin position="167"/>
        <end position="448"/>
    </location>
</feature>
<dbReference type="InterPro" id="IPR022515">
    <property type="entry name" value="NHPM_micro_ABC2"/>
</dbReference>
<dbReference type="EMBL" id="MSLT01000006">
    <property type="protein sequence ID" value="OUD15382.1"/>
    <property type="molecule type" value="Genomic_DNA"/>
</dbReference>
<evidence type="ECO:0000256" key="2">
    <source>
        <dbReference type="ARBA" id="ARBA00022448"/>
    </source>
</evidence>
<dbReference type="GO" id="GO:0005524">
    <property type="term" value="F:ATP binding"/>
    <property type="evidence" value="ECO:0007669"/>
    <property type="project" value="UniProtKB-KW"/>
</dbReference>
<evidence type="ECO:0000256" key="3">
    <source>
        <dbReference type="ARBA" id="ARBA00022475"/>
    </source>
</evidence>
<dbReference type="InterPro" id="IPR036640">
    <property type="entry name" value="ABC1_TM_sf"/>
</dbReference>
<dbReference type="InterPro" id="IPR017871">
    <property type="entry name" value="ABC_transporter-like_CS"/>
</dbReference>
<dbReference type="Gene3D" id="1.20.1560.10">
    <property type="entry name" value="ABC transporter type 1, transmembrane domain"/>
    <property type="match status" value="2"/>
</dbReference>
<dbReference type="SUPFAM" id="SSF52540">
    <property type="entry name" value="P-loop containing nucleoside triphosphate hydrolases"/>
    <property type="match status" value="2"/>
</dbReference>
<evidence type="ECO:0000313" key="15">
    <source>
        <dbReference type="Proteomes" id="UP000194798"/>
    </source>
</evidence>
<dbReference type="Gene3D" id="3.90.70.10">
    <property type="entry name" value="Cysteine proteinases"/>
    <property type="match status" value="1"/>
</dbReference>
<protein>
    <recommendedName>
        <fullName evidence="16">NHLP family bacteriocin export ABC transporter peptidase/permease/ATPase subunit</fullName>
    </recommendedName>
</protein>
<feature type="transmembrane region" description="Helical" evidence="10">
    <location>
        <begin position="273"/>
        <end position="297"/>
    </location>
</feature>
<dbReference type="GO" id="GO:0006508">
    <property type="term" value="P:proteolysis"/>
    <property type="evidence" value="ECO:0007669"/>
    <property type="project" value="InterPro"/>
</dbReference>
<comment type="subcellular location">
    <subcellularLocation>
        <location evidence="1">Cell membrane</location>
        <topology evidence="1">Multi-pass membrane protein</topology>
    </subcellularLocation>
</comment>
<dbReference type="GO" id="GO:0005886">
    <property type="term" value="C:plasma membrane"/>
    <property type="evidence" value="ECO:0007669"/>
    <property type="project" value="UniProtKB-SubCell"/>
</dbReference>
<keyword evidence="3" id="KW-1003">Cell membrane</keyword>
<evidence type="ECO:0000259" key="11">
    <source>
        <dbReference type="PROSITE" id="PS50893"/>
    </source>
</evidence>
<comment type="caution">
    <text evidence="14">The sequence shown here is derived from an EMBL/GenBank/DDBJ whole genome shotgun (WGS) entry which is preliminary data.</text>
</comment>
<dbReference type="SUPFAM" id="SSF90123">
    <property type="entry name" value="ABC transporter transmembrane region"/>
    <property type="match status" value="2"/>
</dbReference>
<keyword evidence="9 10" id="KW-0472">Membrane</keyword>
<feature type="domain" description="Peptidase C39" evidence="13">
    <location>
        <begin position="17"/>
        <end position="136"/>
    </location>
</feature>
<feature type="transmembrane region" description="Helical" evidence="10">
    <location>
        <begin position="1113"/>
        <end position="1135"/>
    </location>
</feature>
<proteinExistence type="predicted"/>
<feature type="domain" description="ABC transporter" evidence="11">
    <location>
        <begin position="483"/>
        <end position="716"/>
    </location>
</feature>
<keyword evidence="4 10" id="KW-0812">Transmembrane</keyword>
<dbReference type="NCBIfam" id="TIGR03796">
    <property type="entry name" value="NHLM_micro_ABC1"/>
    <property type="match status" value="1"/>
</dbReference>
<dbReference type="PROSITE" id="PS50929">
    <property type="entry name" value="ABC_TM1F"/>
    <property type="match status" value="2"/>
</dbReference>
<dbReference type="InterPro" id="IPR003439">
    <property type="entry name" value="ABC_transporter-like_ATP-bd"/>
</dbReference>
<evidence type="ECO:0000256" key="7">
    <source>
        <dbReference type="ARBA" id="ARBA00022840"/>
    </source>
</evidence>
<feature type="domain" description="ABC transporter" evidence="11">
    <location>
        <begin position="1199"/>
        <end position="1431"/>
    </location>
</feature>
<dbReference type="PANTHER" id="PTHR43394">
    <property type="entry name" value="ATP-DEPENDENT PERMEASE MDL1, MITOCHONDRIAL"/>
    <property type="match status" value="1"/>
</dbReference>
<feature type="transmembrane region" description="Helical" evidence="10">
    <location>
        <begin position="885"/>
        <end position="904"/>
    </location>
</feature>
<keyword evidence="2" id="KW-0813">Transport</keyword>
<dbReference type="GO" id="GO:0015421">
    <property type="term" value="F:ABC-type oligopeptide transporter activity"/>
    <property type="evidence" value="ECO:0007669"/>
    <property type="project" value="TreeGrafter"/>
</dbReference>
<feature type="transmembrane region" description="Helical" evidence="10">
    <location>
        <begin position="166"/>
        <end position="191"/>
    </location>
</feature>
<evidence type="ECO:0000256" key="10">
    <source>
        <dbReference type="SAM" id="Phobius"/>
    </source>
</evidence>
<gene>
    <name evidence="14" type="ORF">TPSD3_02315</name>
</gene>
<evidence type="ECO:0000313" key="14">
    <source>
        <dbReference type="EMBL" id="OUD15382.1"/>
    </source>
</evidence>
<dbReference type="GO" id="GO:0016887">
    <property type="term" value="F:ATP hydrolysis activity"/>
    <property type="evidence" value="ECO:0007669"/>
    <property type="project" value="InterPro"/>
</dbReference>
<keyword evidence="15" id="KW-1185">Reference proteome</keyword>